<dbReference type="Gene3D" id="1.10.357.10">
    <property type="entry name" value="Tetracycline Repressor, domain 2"/>
    <property type="match status" value="1"/>
</dbReference>
<feature type="region of interest" description="Disordered" evidence="9">
    <location>
        <begin position="1"/>
        <end position="22"/>
    </location>
</feature>
<sequence>LRPTRKQLPREHHSQEKRSRCAMSIKATCSTARRAGAAIRTSRAWHSRSYHSYDHPAAAGLFGGAEEAILSAAYGHVPEHGFSTRALGLGARDAGYLDISPSVIPDGAFNLIRYHLVMQRHNLASRSQELFKGQESLESGAKVAALTWARLLGNKDIIQHWQEALAAMAQPSHISEAMSELAQLSDEIWFLAGDTAVDPSWYTKRATLSMIYTTTELFMTNDQSPEFTETNKFLARRLEEAQSVSGAVGAVGEWTGFTFQAAVNVLRSKGVGI</sequence>
<accession>A0A179II44</accession>
<proteinExistence type="inferred from homology"/>
<dbReference type="NCBIfam" id="TIGR02396">
    <property type="entry name" value="diverge_rpsU"/>
    <property type="match status" value="1"/>
</dbReference>
<organism evidence="11 12">
    <name type="scientific">Cordyceps confragosa</name>
    <name type="common">Lecanicillium lecanii</name>
    <dbReference type="NCBI Taxonomy" id="2714763"/>
    <lineage>
        <taxon>Eukaryota</taxon>
        <taxon>Fungi</taxon>
        <taxon>Dikarya</taxon>
        <taxon>Ascomycota</taxon>
        <taxon>Pezizomycotina</taxon>
        <taxon>Sordariomycetes</taxon>
        <taxon>Hypocreomycetidae</taxon>
        <taxon>Hypocreales</taxon>
        <taxon>Cordycipitaceae</taxon>
        <taxon>Akanthomyces</taxon>
    </lineage>
</organism>
<dbReference type="OrthoDB" id="619536at2759"/>
<dbReference type="OMA" id="CAGFGWN"/>
<protein>
    <recommendedName>
        <fullName evidence="8">Ubiquinone biosynthesis protein</fullName>
    </recommendedName>
</protein>
<dbReference type="InterPro" id="IPR013718">
    <property type="entry name" value="COQ9_C"/>
</dbReference>
<evidence type="ECO:0000256" key="6">
    <source>
        <dbReference type="ARBA" id="ARBA00023121"/>
    </source>
</evidence>
<dbReference type="GO" id="GO:0006744">
    <property type="term" value="P:ubiquinone biosynthetic process"/>
    <property type="evidence" value="ECO:0007669"/>
    <property type="project" value="UniProtKB-UniRule"/>
</dbReference>
<dbReference type="GO" id="GO:0005743">
    <property type="term" value="C:mitochondrial inner membrane"/>
    <property type="evidence" value="ECO:0007669"/>
    <property type="project" value="TreeGrafter"/>
</dbReference>
<comment type="pathway">
    <text evidence="2 8">Cofactor biosynthesis; ubiquinone biosynthesis.</text>
</comment>
<evidence type="ECO:0000256" key="2">
    <source>
        <dbReference type="ARBA" id="ARBA00004749"/>
    </source>
</evidence>
<comment type="function">
    <text evidence="8">Membrane-associated protein that warps the membrane surface to access and bind aromatic isoprenes with high specificity, including ubiquinone (CoQ) isoprene intermediates and presents them directly to Coq7, therefore facilitating the Coq7-mediated hydroxylase step. Participates in the biosynthesis of coenzyme Q, also named ubiquinone, an essential lipid-soluble electron transporter for aerobic cellular respiration.</text>
</comment>
<evidence type="ECO:0000256" key="1">
    <source>
        <dbReference type="ARBA" id="ARBA00004173"/>
    </source>
</evidence>
<evidence type="ECO:0000313" key="11">
    <source>
        <dbReference type="EMBL" id="OAR01301.1"/>
    </source>
</evidence>
<evidence type="ECO:0000256" key="3">
    <source>
        <dbReference type="ARBA" id="ARBA00010766"/>
    </source>
</evidence>
<dbReference type="UniPathway" id="UPA00232"/>
<dbReference type="Proteomes" id="UP000243081">
    <property type="component" value="Unassembled WGS sequence"/>
</dbReference>
<dbReference type="InterPro" id="IPR012762">
    <property type="entry name" value="Ubiq_biosynth_COQ9"/>
</dbReference>
<dbReference type="AlphaFoldDB" id="A0A179II44"/>
<evidence type="ECO:0000256" key="5">
    <source>
        <dbReference type="ARBA" id="ARBA00022946"/>
    </source>
</evidence>
<feature type="domain" description="COQ9 C-terminal" evidence="10">
    <location>
        <begin position="175"/>
        <end position="244"/>
    </location>
</feature>
<comment type="caution">
    <text evidence="11">The sequence shown here is derived from an EMBL/GenBank/DDBJ whole genome shotgun (WGS) entry which is preliminary data.</text>
</comment>
<feature type="compositionally biased region" description="Basic and acidic residues" evidence="9">
    <location>
        <begin position="8"/>
        <end position="19"/>
    </location>
</feature>
<dbReference type="EMBL" id="LUKN01001243">
    <property type="protein sequence ID" value="OAR01301.1"/>
    <property type="molecule type" value="Genomic_DNA"/>
</dbReference>
<comment type="subcellular location">
    <subcellularLocation>
        <location evidence="1 8">Mitochondrion</location>
    </subcellularLocation>
</comment>
<dbReference type="PANTHER" id="PTHR21427:SF19">
    <property type="entry name" value="UBIQUINONE BIOSYNTHESIS PROTEIN COQ9, MITOCHONDRIAL"/>
    <property type="match status" value="1"/>
</dbReference>
<keyword evidence="6 8" id="KW-0446">Lipid-binding</keyword>
<evidence type="ECO:0000256" key="4">
    <source>
        <dbReference type="ARBA" id="ARBA00022688"/>
    </source>
</evidence>
<name>A0A179II44_CORDF</name>
<evidence type="ECO:0000256" key="7">
    <source>
        <dbReference type="ARBA" id="ARBA00023128"/>
    </source>
</evidence>
<evidence type="ECO:0000259" key="10">
    <source>
        <dbReference type="Pfam" id="PF08511"/>
    </source>
</evidence>
<evidence type="ECO:0000313" key="12">
    <source>
        <dbReference type="Proteomes" id="UP000243081"/>
    </source>
</evidence>
<dbReference type="PANTHER" id="PTHR21427">
    <property type="entry name" value="UBIQUINONE BIOSYNTHESIS PROTEIN COQ9, MITOCHONDRIAL"/>
    <property type="match status" value="1"/>
</dbReference>
<evidence type="ECO:0000256" key="9">
    <source>
        <dbReference type="SAM" id="MobiDB-lite"/>
    </source>
</evidence>
<gene>
    <name evidence="11" type="ORF">LLEC1_02719</name>
</gene>
<keyword evidence="7 8" id="KW-0496">Mitochondrion</keyword>
<reference evidence="11 12" key="1">
    <citation type="submission" date="2016-03" db="EMBL/GenBank/DDBJ databases">
        <title>Fine-scale spatial genetic structure of a fungal parasite of coffee scale insects.</title>
        <authorList>
            <person name="Jackson D."/>
            <person name="Zemenick K.A."/>
            <person name="Malloure B."/>
            <person name="Quandt C.A."/>
            <person name="James T.Y."/>
        </authorList>
    </citation>
    <scope>NUCLEOTIDE SEQUENCE [LARGE SCALE GENOMIC DNA]</scope>
    <source>
        <strain evidence="11 12">UM487</strain>
    </source>
</reference>
<dbReference type="Pfam" id="PF08511">
    <property type="entry name" value="COQ9"/>
    <property type="match status" value="1"/>
</dbReference>
<comment type="similarity">
    <text evidence="3 8">Belongs to the COQ9 family.</text>
</comment>
<keyword evidence="4 8" id="KW-0831">Ubiquinone biosynthesis</keyword>
<evidence type="ECO:0000256" key="8">
    <source>
        <dbReference type="RuleBase" id="RU366063"/>
    </source>
</evidence>
<keyword evidence="12" id="KW-1185">Reference proteome</keyword>
<keyword evidence="5" id="KW-0809">Transit peptide</keyword>
<dbReference type="FunFam" id="1.10.357.10:FF:000004">
    <property type="entry name" value="Ubiquinone biosynthesis protein COQ9, mitochondrial"/>
    <property type="match status" value="1"/>
</dbReference>
<feature type="non-terminal residue" evidence="11">
    <location>
        <position position="1"/>
    </location>
</feature>
<dbReference type="GO" id="GO:0008289">
    <property type="term" value="F:lipid binding"/>
    <property type="evidence" value="ECO:0007669"/>
    <property type="project" value="UniProtKB-UniRule"/>
</dbReference>